<keyword evidence="3" id="KW-1185">Reference proteome</keyword>
<evidence type="ECO:0000259" key="1">
    <source>
        <dbReference type="Pfam" id="PF01323"/>
    </source>
</evidence>
<dbReference type="Gene3D" id="3.40.30.10">
    <property type="entry name" value="Glutaredoxin"/>
    <property type="match status" value="1"/>
</dbReference>
<dbReference type="PANTHER" id="PTHR13887">
    <property type="entry name" value="GLUTATHIONE S-TRANSFERASE KAPPA"/>
    <property type="match status" value="1"/>
</dbReference>
<organism evidence="2 3">
    <name type="scientific">Vibrio olivae</name>
    <dbReference type="NCBI Taxonomy" id="1243002"/>
    <lineage>
        <taxon>Bacteria</taxon>
        <taxon>Pseudomonadati</taxon>
        <taxon>Pseudomonadota</taxon>
        <taxon>Gammaproteobacteria</taxon>
        <taxon>Vibrionales</taxon>
        <taxon>Vibrionaceae</taxon>
        <taxon>Vibrio</taxon>
    </lineage>
</organism>
<dbReference type="EMBL" id="JBHMEP010000008">
    <property type="protein sequence ID" value="MFB9137003.1"/>
    <property type="molecule type" value="Genomic_DNA"/>
</dbReference>
<dbReference type="InterPro" id="IPR001853">
    <property type="entry name" value="DSBA-like_thioredoxin_dom"/>
</dbReference>
<proteinExistence type="predicted"/>
<gene>
    <name evidence="2" type="ORF">ACFFUV_18695</name>
</gene>
<protein>
    <submittedName>
        <fullName evidence="2">DsbA family protein</fullName>
    </submittedName>
</protein>
<dbReference type="InterPro" id="IPR036249">
    <property type="entry name" value="Thioredoxin-like_sf"/>
</dbReference>
<dbReference type="SUPFAM" id="SSF52833">
    <property type="entry name" value="Thioredoxin-like"/>
    <property type="match status" value="1"/>
</dbReference>
<dbReference type="RefSeq" id="WP_390195786.1">
    <property type="nucleotide sequence ID" value="NZ_JBHMEP010000008.1"/>
</dbReference>
<feature type="domain" description="DSBA-like thioredoxin" evidence="1">
    <location>
        <begin position="4"/>
        <end position="178"/>
    </location>
</feature>
<dbReference type="PANTHER" id="PTHR13887:SF51">
    <property type="entry name" value="DSBA FAMILY PROTEIN"/>
    <property type="match status" value="1"/>
</dbReference>
<evidence type="ECO:0000313" key="3">
    <source>
        <dbReference type="Proteomes" id="UP001589645"/>
    </source>
</evidence>
<comment type="caution">
    <text evidence="2">The sequence shown here is derived from an EMBL/GenBank/DDBJ whole genome shotgun (WGS) entry which is preliminary data.</text>
</comment>
<dbReference type="Proteomes" id="UP001589645">
    <property type="component" value="Unassembled WGS sequence"/>
</dbReference>
<reference evidence="2 3" key="1">
    <citation type="submission" date="2024-09" db="EMBL/GenBank/DDBJ databases">
        <authorList>
            <person name="Sun Q."/>
            <person name="Mori K."/>
        </authorList>
    </citation>
    <scope>NUCLEOTIDE SEQUENCE [LARGE SCALE GENOMIC DNA]</scope>
    <source>
        <strain evidence="2 3">CECT 8064</strain>
    </source>
</reference>
<name>A0ABV5HS53_9VIBR</name>
<evidence type="ECO:0000313" key="2">
    <source>
        <dbReference type="EMBL" id="MFB9137003.1"/>
    </source>
</evidence>
<accession>A0ABV5HS53</accession>
<sequence>MLKVHYFFDPMCGWCFGATQLVDIIQNHSEFELVLHPGGMIERQPIEVSFRQHIVQADKRIALETGATFGEAYLSRVNSELPLVLDSFLAIRALYVASRIGLSGFDMLKAIQRAHYQLGQNVEQGETLKRIAIELGADETQWQHEMDLQGAASVDWVNETHQLMVEHQVRGYPTLFADIDGRWIRLPHSQYYSQPQSWEAWLSTLL</sequence>
<dbReference type="Pfam" id="PF01323">
    <property type="entry name" value="DSBA"/>
    <property type="match status" value="1"/>
</dbReference>
<dbReference type="CDD" id="cd03025">
    <property type="entry name" value="DsbA_FrnE_like"/>
    <property type="match status" value="1"/>
</dbReference>